<dbReference type="AlphaFoldDB" id="A0A8S9SEF9"/>
<name>A0A8S9SEF9_BRACR</name>
<keyword evidence="2" id="KW-0560">Oxidoreductase</keyword>
<comment type="similarity">
    <text evidence="1">Belongs to the aldehyde dehydrogenase family.</text>
</comment>
<reference evidence="4" key="1">
    <citation type="submission" date="2019-12" db="EMBL/GenBank/DDBJ databases">
        <title>Genome sequencing and annotation of Brassica cretica.</title>
        <authorList>
            <person name="Studholme D.J."/>
            <person name="Sarris P."/>
        </authorList>
    </citation>
    <scope>NUCLEOTIDE SEQUENCE</scope>
    <source>
        <strain evidence="4">PFS-109/04</strain>
        <tissue evidence="4">Leaf</tissue>
    </source>
</reference>
<dbReference type="GO" id="GO:0004029">
    <property type="term" value="F:aldehyde dehydrogenase (NAD+) activity"/>
    <property type="evidence" value="ECO:0007669"/>
    <property type="project" value="TreeGrafter"/>
</dbReference>
<dbReference type="GO" id="GO:0006081">
    <property type="term" value="P:aldehyde metabolic process"/>
    <property type="evidence" value="ECO:0007669"/>
    <property type="project" value="InterPro"/>
</dbReference>
<comment type="caution">
    <text evidence="4">The sequence shown here is derived from an EMBL/GenBank/DDBJ whole genome shotgun (WGS) entry which is preliminary data.</text>
</comment>
<evidence type="ECO:0000256" key="2">
    <source>
        <dbReference type="ARBA" id="ARBA00023002"/>
    </source>
</evidence>
<dbReference type="EMBL" id="QGKX02000004">
    <property type="protein sequence ID" value="KAF3599169.1"/>
    <property type="molecule type" value="Genomic_DNA"/>
</dbReference>
<evidence type="ECO:0000259" key="3">
    <source>
        <dbReference type="Pfam" id="PF00171"/>
    </source>
</evidence>
<dbReference type="Proteomes" id="UP000712600">
    <property type="component" value="Unassembled WGS sequence"/>
</dbReference>
<dbReference type="GO" id="GO:0005737">
    <property type="term" value="C:cytoplasm"/>
    <property type="evidence" value="ECO:0007669"/>
    <property type="project" value="TreeGrafter"/>
</dbReference>
<evidence type="ECO:0000313" key="4">
    <source>
        <dbReference type="EMBL" id="KAF3599169.1"/>
    </source>
</evidence>
<evidence type="ECO:0000256" key="1">
    <source>
        <dbReference type="ARBA" id="ARBA00009986"/>
    </source>
</evidence>
<organism evidence="4 5">
    <name type="scientific">Brassica cretica</name>
    <name type="common">Mustard</name>
    <dbReference type="NCBI Taxonomy" id="69181"/>
    <lineage>
        <taxon>Eukaryota</taxon>
        <taxon>Viridiplantae</taxon>
        <taxon>Streptophyta</taxon>
        <taxon>Embryophyta</taxon>
        <taxon>Tracheophyta</taxon>
        <taxon>Spermatophyta</taxon>
        <taxon>Magnoliopsida</taxon>
        <taxon>eudicotyledons</taxon>
        <taxon>Gunneridae</taxon>
        <taxon>Pentapetalae</taxon>
        <taxon>rosids</taxon>
        <taxon>malvids</taxon>
        <taxon>Brassicales</taxon>
        <taxon>Brassicaceae</taxon>
        <taxon>Brassiceae</taxon>
        <taxon>Brassica</taxon>
    </lineage>
</organism>
<dbReference type="Pfam" id="PF00171">
    <property type="entry name" value="Aldedh"/>
    <property type="match status" value="2"/>
</dbReference>
<dbReference type="InterPro" id="IPR015590">
    <property type="entry name" value="Aldehyde_DH_dom"/>
</dbReference>
<dbReference type="Gene3D" id="3.40.605.10">
    <property type="entry name" value="Aldehyde Dehydrogenase, Chain A, domain 1"/>
    <property type="match status" value="2"/>
</dbReference>
<dbReference type="InterPro" id="IPR016162">
    <property type="entry name" value="Ald_DH_N"/>
</dbReference>
<dbReference type="InterPro" id="IPR012394">
    <property type="entry name" value="Aldehyde_DH_NAD(P)"/>
</dbReference>
<accession>A0A8S9SEF9</accession>
<sequence length="503" mass="54818">MYTCFLKRIISIGLEAEASNYIISSTCYATLSAVVKPQESAFDGKEAALLVDELRTNFNTGRTRSYEWRISQLQNIAKMIDEKEKCITEALHQDLSKPELEAFLAELSNTKSSCMLAIKELKNWMAPETVKTSVTTFPSSAQIVSEPLGVVLIISAWNFPFFIGAISAGNAVVLKPSEIAPATSSLLAKLFSEYLDETTIRVVQGGVPETTALLDQKWDKIFFTGGARVGRIVMAAAAKNLTPVVLELGGKCPALVDSDVNLQPQESAFDGKEAALLVDELRTNFNTGRTRSYEWRISQLQNIAKMIDEKEKCITEALHQDLSKPELEAFLAELSNTKSSCMLAIKELKNWMAPETVKTSVTTFPSSAQIVSEPLGVVLVISAWNFPFLLSVEPVIGAISAGNAVVLKPSEIAPATSSLLAKLFSEYLDETTIRVVQGGVPETTALLDQKWDKIFFTGGARVGRIVMAAAAKNLTPVVLELGGKCPALVDSDVNLQVKINFYF</sequence>
<dbReference type="SUPFAM" id="SSF53720">
    <property type="entry name" value="ALDH-like"/>
    <property type="match status" value="2"/>
</dbReference>
<feature type="domain" description="Aldehyde dehydrogenase" evidence="3">
    <location>
        <begin position="45"/>
        <end position="263"/>
    </location>
</feature>
<evidence type="ECO:0000313" key="5">
    <source>
        <dbReference type="Proteomes" id="UP000712600"/>
    </source>
</evidence>
<proteinExistence type="inferred from homology"/>
<dbReference type="PANTHER" id="PTHR43570:SF25">
    <property type="entry name" value="ALDEHYDE DEHYDROGENASE FAMILY 3 MEMBER I1, CHLOROPLASTIC"/>
    <property type="match status" value="1"/>
</dbReference>
<gene>
    <name evidence="4" type="ORF">F2Q69_00032897</name>
</gene>
<dbReference type="FunFam" id="3.40.605.10:FF:000004">
    <property type="entry name" value="Aldehyde dehydrogenase"/>
    <property type="match status" value="2"/>
</dbReference>
<feature type="domain" description="Aldehyde dehydrogenase" evidence="3">
    <location>
        <begin position="273"/>
        <end position="498"/>
    </location>
</feature>
<dbReference type="InterPro" id="IPR016161">
    <property type="entry name" value="Ald_DH/histidinol_DH"/>
</dbReference>
<dbReference type="PANTHER" id="PTHR43570">
    <property type="entry name" value="ALDEHYDE DEHYDROGENASE"/>
    <property type="match status" value="1"/>
</dbReference>
<protein>
    <recommendedName>
        <fullName evidence="3">Aldehyde dehydrogenase domain-containing protein</fullName>
    </recommendedName>
</protein>